<reference evidence="3" key="1">
    <citation type="journal article" date="2019" name="Int. J. Syst. Evol. Microbiol.">
        <title>The Global Catalogue of Microorganisms (GCM) 10K type strain sequencing project: providing services to taxonomists for standard genome sequencing and annotation.</title>
        <authorList>
            <consortium name="The Broad Institute Genomics Platform"/>
            <consortium name="The Broad Institute Genome Sequencing Center for Infectious Disease"/>
            <person name="Wu L."/>
            <person name="Ma J."/>
        </authorList>
    </citation>
    <scope>NUCLEOTIDE SEQUENCE [LARGE SCALE GENOMIC DNA]</scope>
    <source>
        <strain evidence="3">CGMCC 1.12750</strain>
    </source>
</reference>
<keyword evidence="3" id="KW-1185">Reference proteome</keyword>
<protein>
    <submittedName>
        <fullName evidence="2">DUF6878 family protein</fullName>
    </submittedName>
</protein>
<gene>
    <name evidence="2" type="ORF">ACFQXB_18565</name>
</gene>
<sequence length="163" mass="17530">MTENDPNAGAPVAPASFDFADHMAQQTEYERRKAELLPANKDALFDALATAGVTSVIVTFDGSGDSGQIEDIQAYAGDEGADLPEVEIIIASPAWGDPGFAAATMTVEQAIEQLAYDFLSSTHGGWEINDGAYGEFVFDVAKRTISLDFNERYTASAYYGHEF</sequence>
<evidence type="ECO:0000313" key="2">
    <source>
        <dbReference type="EMBL" id="MFC7706189.1"/>
    </source>
</evidence>
<organism evidence="2 3">
    <name type="scientific">Plastorhodobacter daqingensis</name>
    <dbReference type="NCBI Taxonomy" id="1387281"/>
    <lineage>
        <taxon>Bacteria</taxon>
        <taxon>Pseudomonadati</taxon>
        <taxon>Pseudomonadota</taxon>
        <taxon>Alphaproteobacteria</taxon>
        <taxon>Rhodobacterales</taxon>
        <taxon>Paracoccaceae</taxon>
        <taxon>Plastorhodobacter</taxon>
    </lineage>
</organism>
<comment type="caution">
    <text evidence="2">The sequence shown here is derived from an EMBL/GenBank/DDBJ whole genome shotgun (WGS) entry which is preliminary data.</text>
</comment>
<dbReference type="EMBL" id="JBHTFQ010000015">
    <property type="protein sequence ID" value="MFC7706189.1"/>
    <property type="molecule type" value="Genomic_DNA"/>
</dbReference>
<dbReference type="Proteomes" id="UP001596516">
    <property type="component" value="Unassembled WGS sequence"/>
</dbReference>
<name>A0ABW2UNP8_9RHOB</name>
<evidence type="ECO:0000259" key="1">
    <source>
        <dbReference type="Pfam" id="PF21798"/>
    </source>
</evidence>
<feature type="domain" description="DUF6878" evidence="1">
    <location>
        <begin position="36"/>
        <end position="163"/>
    </location>
</feature>
<dbReference type="Pfam" id="PF21798">
    <property type="entry name" value="DUF6878"/>
    <property type="match status" value="1"/>
</dbReference>
<dbReference type="InterPro" id="IPR049243">
    <property type="entry name" value="DUF6878"/>
</dbReference>
<accession>A0ABW2UNP8</accession>
<evidence type="ECO:0000313" key="3">
    <source>
        <dbReference type="Proteomes" id="UP001596516"/>
    </source>
</evidence>
<proteinExistence type="predicted"/>
<dbReference type="RefSeq" id="WP_377406733.1">
    <property type="nucleotide sequence ID" value="NZ_JBHTFQ010000015.1"/>
</dbReference>